<accession>A0AAV4AM98</accession>
<gene>
    <name evidence="1" type="ORF">PoB_003489700</name>
</gene>
<organism evidence="1 2">
    <name type="scientific">Plakobranchus ocellatus</name>
    <dbReference type="NCBI Taxonomy" id="259542"/>
    <lineage>
        <taxon>Eukaryota</taxon>
        <taxon>Metazoa</taxon>
        <taxon>Spiralia</taxon>
        <taxon>Lophotrochozoa</taxon>
        <taxon>Mollusca</taxon>
        <taxon>Gastropoda</taxon>
        <taxon>Heterobranchia</taxon>
        <taxon>Euthyneura</taxon>
        <taxon>Panpulmonata</taxon>
        <taxon>Sacoglossa</taxon>
        <taxon>Placobranchoidea</taxon>
        <taxon>Plakobranchidae</taxon>
        <taxon>Plakobranchus</taxon>
    </lineage>
</organism>
<dbReference type="Proteomes" id="UP000735302">
    <property type="component" value="Unassembled WGS sequence"/>
</dbReference>
<evidence type="ECO:0000313" key="1">
    <source>
        <dbReference type="EMBL" id="GFO08392.1"/>
    </source>
</evidence>
<name>A0AAV4AM98_9GAST</name>
<dbReference type="EMBL" id="BLXT01003952">
    <property type="protein sequence ID" value="GFO08392.1"/>
    <property type="molecule type" value="Genomic_DNA"/>
</dbReference>
<reference evidence="1 2" key="1">
    <citation type="journal article" date="2021" name="Elife">
        <title>Chloroplast acquisition without the gene transfer in kleptoplastic sea slugs, Plakobranchus ocellatus.</title>
        <authorList>
            <person name="Maeda T."/>
            <person name="Takahashi S."/>
            <person name="Yoshida T."/>
            <person name="Shimamura S."/>
            <person name="Takaki Y."/>
            <person name="Nagai Y."/>
            <person name="Toyoda A."/>
            <person name="Suzuki Y."/>
            <person name="Arimoto A."/>
            <person name="Ishii H."/>
            <person name="Satoh N."/>
            <person name="Nishiyama T."/>
            <person name="Hasebe M."/>
            <person name="Maruyama T."/>
            <person name="Minagawa J."/>
            <person name="Obokata J."/>
            <person name="Shigenobu S."/>
        </authorList>
    </citation>
    <scope>NUCLEOTIDE SEQUENCE [LARGE SCALE GENOMIC DNA]</scope>
</reference>
<dbReference type="InterPro" id="IPR009003">
    <property type="entry name" value="Peptidase_S1_PA"/>
</dbReference>
<keyword evidence="2" id="KW-1185">Reference proteome</keyword>
<proteinExistence type="predicted"/>
<evidence type="ECO:0008006" key="3">
    <source>
        <dbReference type="Google" id="ProtNLM"/>
    </source>
</evidence>
<evidence type="ECO:0000313" key="2">
    <source>
        <dbReference type="Proteomes" id="UP000735302"/>
    </source>
</evidence>
<protein>
    <recommendedName>
        <fullName evidence="3">Peptidase S1 domain-containing protein</fullName>
    </recommendedName>
</protein>
<comment type="caution">
    <text evidence="1">The sequence shown here is derived from an EMBL/GenBank/DDBJ whole genome shotgun (WGS) entry which is preliminary data.</text>
</comment>
<sequence>MDYFMNCTLWNFEFQSNFAYLHPPVTSNEFVNTSCVLLVGYHEVSYECGTDLQKRLIDCPKYSNHSCYTPLQKFTLDKLPKGYRDPDIYKFVKVQAELTVRVVSTITSASRPDGYAFHEFKGQGRPRFGTGFIQYMYRDDTRSNKTCPCPECIRSGNPKKEYYKIKVRTATHVVFNKEESLGTYVELYFDGFEGSHVKRLYGESVAFGAIQGDWCDIRCVSHDIKLCEHIKEVWGQWRWLETKINSKYQHEDEEGRRLVVVVSHPHGCHKQVSIGHWLERYVVDHCRGWENCVYTYDAPTCPGSSGAPIWILGKMKWAGFFGRHPHSGRTAEGEGEGFNLSGVGLDKK</sequence>
<dbReference type="SUPFAM" id="SSF50494">
    <property type="entry name" value="Trypsin-like serine proteases"/>
    <property type="match status" value="1"/>
</dbReference>
<dbReference type="AlphaFoldDB" id="A0AAV4AM98"/>